<evidence type="ECO:0000256" key="5">
    <source>
        <dbReference type="SAM" id="MobiDB-lite"/>
    </source>
</evidence>
<dbReference type="PANTHER" id="PTHR12341:SF7">
    <property type="entry name" value="5'-3' EXORIBONUCLEASE 1"/>
    <property type="match status" value="1"/>
</dbReference>
<dbReference type="InterPro" id="IPR004859">
    <property type="entry name" value="Xrn1_N"/>
</dbReference>
<sequence length="742" mass="82599">MGVPGLFRWLLKRFPLACWTSTRLELASTQSLFVDLNSTLHHGARQSQGDFGAIAAAVDDLVGLVQPERLLFLAVDGVPPRMKERLQRERRERLAAGPLTPQSTFNSYCITPGTSWMRRVEAYLCEFIEMKRSSDDNWKNLRVVFSGCQDPGEGEQKIMEYLRVQGSGAGRHCIWSNDADSVLLSLTTRVANITMVSERPHGGLSSYTVFDIDMLRDQLIGRYSSPSEALGGVASSQDQVVDDLVFMTLFAGNDFLPPFSFIAEWQSDPGFIDNIWAMYAKLPAEHRRLHDKGRINLRAFCELLRVFAAEGEERLFRKHIGVLALGSQLIALRARRIEWEIQRSAIKGSGDKEDSGEVASAQDRNGDAAHGAKKRKGRGNQNRGSVPYVWSGPVAALTGITDTCDVSRVAGSAPLSAEAKLEFQGPGQSSSALLLALDGQPLVSPTLVPILKVMEELAKSGGLESGTEVVEVRGVISSNKLKWVQSLGKTLHLDCTVRSSTDVKFESECKKWRRRRQQQQNGGARREDGATIVIGDIDVCPPTYIISARARALAPVVSGLSGKMAVVSEDDWEVLHADARTERRRDSELAEWRQGFYRGSYGEKSAQFVSRLCECYVNALGWTTQYYFTGEVSSWDFAWPDDMAARQGRVAPLASDLLEYLEAGSQQWVRLPESEMLPPMAREHMLSVMPRDSWALLLSEEEQELAHLLHDSKYSEQTREQVRRQLSRDVSAGNVPSVRVWI</sequence>
<dbReference type="GO" id="GO:0003723">
    <property type="term" value="F:RNA binding"/>
    <property type="evidence" value="ECO:0007669"/>
    <property type="project" value="TreeGrafter"/>
</dbReference>
<evidence type="ECO:0000259" key="6">
    <source>
        <dbReference type="Pfam" id="PF03159"/>
    </source>
</evidence>
<keyword evidence="2" id="KW-0378">Hydrolase</keyword>
<reference evidence="8" key="1">
    <citation type="submission" date="2022-07" db="EMBL/GenBank/DDBJ databases">
        <title>Phylogenomic reconstructions and comparative analyses of Kickxellomycotina fungi.</title>
        <authorList>
            <person name="Reynolds N.K."/>
            <person name="Stajich J.E."/>
            <person name="Barry K."/>
            <person name="Grigoriev I.V."/>
            <person name="Crous P."/>
            <person name="Smith M.E."/>
        </authorList>
    </citation>
    <scope>NUCLEOTIDE SEQUENCE</scope>
    <source>
        <strain evidence="8">IMI 214461</strain>
    </source>
</reference>
<protein>
    <submittedName>
        <fullName evidence="8">Exonuclease II Exo2</fullName>
    </submittedName>
</protein>
<dbReference type="EMBL" id="JANBQF010000017">
    <property type="protein sequence ID" value="KAJ2007829.1"/>
    <property type="molecule type" value="Genomic_DNA"/>
</dbReference>
<evidence type="ECO:0000256" key="3">
    <source>
        <dbReference type="ARBA" id="ARBA00022839"/>
    </source>
</evidence>
<comment type="caution">
    <text evidence="8">The sequence shown here is derived from an EMBL/GenBank/DDBJ whole genome shotgun (WGS) entry which is preliminary data.</text>
</comment>
<dbReference type="PANTHER" id="PTHR12341">
    <property type="entry name" value="5'-&gt;3' EXORIBONUCLEASE"/>
    <property type="match status" value="1"/>
</dbReference>
<feature type="domain" description="Xrn1 helical" evidence="7">
    <location>
        <begin position="592"/>
        <end position="694"/>
    </location>
</feature>
<keyword evidence="9" id="KW-1185">Reference proteome</keyword>
<dbReference type="OrthoDB" id="372487at2759"/>
<evidence type="ECO:0000256" key="1">
    <source>
        <dbReference type="ARBA" id="ARBA00022722"/>
    </source>
</evidence>
<evidence type="ECO:0000313" key="8">
    <source>
        <dbReference type="EMBL" id="KAJ2007829.1"/>
    </source>
</evidence>
<evidence type="ECO:0000256" key="2">
    <source>
        <dbReference type="ARBA" id="ARBA00022801"/>
    </source>
</evidence>
<dbReference type="InterPro" id="IPR041412">
    <property type="entry name" value="Xrn1_helical"/>
</dbReference>
<keyword evidence="3 8" id="KW-0269">Exonuclease</keyword>
<dbReference type="GO" id="GO:0005634">
    <property type="term" value="C:nucleus"/>
    <property type="evidence" value="ECO:0007669"/>
    <property type="project" value="TreeGrafter"/>
</dbReference>
<keyword evidence="1" id="KW-0540">Nuclease</keyword>
<dbReference type="Gene3D" id="3.40.50.12390">
    <property type="match status" value="2"/>
</dbReference>
<gene>
    <name evidence="8" type="primary">exo2_1</name>
    <name evidence="8" type="ORF">H4R26_000559</name>
</gene>
<dbReference type="Pfam" id="PF17846">
    <property type="entry name" value="XRN_M"/>
    <property type="match status" value="2"/>
</dbReference>
<dbReference type="Proteomes" id="UP001150907">
    <property type="component" value="Unassembled WGS sequence"/>
</dbReference>
<proteinExistence type="inferred from homology"/>
<feature type="domain" description="Xrn1 helical" evidence="7">
    <location>
        <begin position="237"/>
        <end position="320"/>
    </location>
</feature>
<dbReference type="InterPro" id="IPR027073">
    <property type="entry name" value="5_3_exoribonuclease"/>
</dbReference>
<evidence type="ECO:0000256" key="4">
    <source>
        <dbReference type="ARBA" id="ARBA00038299"/>
    </source>
</evidence>
<feature type="region of interest" description="Disordered" evidence="5">
    <location>
        <begin position="348"/>
        <end position="386"/>
    </location>
</feature>
<comment type="similarity">
    <text evidence="4">Belongs to the 5'-3' exonuclease family.</text>
</comment>
<dbReference type="GO" id="GO:0004534">
    <property type="term" value="F:5'-3' RNA exonuclease activity"/>
    <property type="evidence" value="ECO:0007669"/>
    <property type="project" value="TreeGrafter"/>
</dbReference>
<dbReference type="Pfam" id="PF03159">
    <property type="entry name" value="XRN_N"/>
    <property type="match status" value="1"/>
</dbReference>
<accession>A0A9W8BK02</accession>
<dbReference type="AlphaFoldDB" id="A0A9W8BK02"/>
<feature type="domain" description="Xrn1 N-terminal" evidence="6">
    <location>
        <begin position="1"/>
        <end position="198"/>
    </location>
</feature>
<name>A0A9W8BK02_9FUNG</name>
<dbReference type="GO" id="GO:0000956">
    <property type="term" value="P:nuclear-transcribed mRNA catabolic process"/>
    <property type="evidence" value="ECO:0007669"/>
    <property type="project" value="TreeGrafter"/>
</dbReference>
<organism evidence="8 9">
    <name type="scientific">Coemansia thaxteri</name>
    <dbReference type="NCBI Taxonomy" id="2663907"/>
    <lineage>
        <taxon>Eukaryota</taxon>
        <taxon>Fungi</taxon>
        <taxon>Fungi incertae sedis</taxon>
        <taxon>Zoopagomycota</taxon>
        <taxon>Kickxellomycotina</taxon>
        <taxon>Kickxellomycetes</taxon>
        <taxon>Kickxellales</taxon>
        <taxon>Kickxellaceae</taxon>
        <taxon>Coemansia</taxon>
    </lineage>
</organism>
<evidence type="ECO:0000313" key="9">
    <source>
        <dbReference type="Proteomes" id="UP001150907"/>
    </source>
</evidence>
<evidence type="ECO:0000259" key="7">
    <source>
        <dbReference type="Pfam" id="PF17846"/>
    </source>
</evidence>